<evidence type="ECO:0000259" key="10">
    <source>
        <dbReference type="Pfam" id="PF00703"/>
    </source>
</evidence>
<protein>
    <recommendedName>
        <fullName evidence="7">Beta-mannosidase B</fullName>
        <ecNumber evidence="3">3.2.1.25</ecNumber>
    </recommendedName>
    <alternativeName>
        <fullName evidence="8">Mannanase B</fullName>
    </alternativeName>
</protein>
<evidence type="ECO:0000313" key="14">
    <source>
        <dbReference type="Proteomes" id="UP000053820"/>
    </source>
</evidence>
<dbReference type="EC" id="3.2.1.25" evidence="3"/>
<reference evidence="13 14" key="1">
    <citation type="submission" date="2014-04" db="EMBL/GenBank/DDBJ databases">
        <title>Evolutionary Origins and Diversification of the Mycorrhizal Mutualists.</title>
        <authorList>
            <consortium name="DOE Joint Genome Institute"/>
            <consortium name="Mycorrhizal Genomics Consortium"/>
            <person name="Kohler A."/>
            <person name="Kuo A."/>
            <person name="Nagy L.G."/>
            <person name="Floudas D."/>
            <person name="Copeland A."/>
            <person name="Barry K.W."/>
            <person name="Cichocki N."/>
            <person name="Veneault-Fourrey C."/>
            <person name="LaButti K."/>
            <person name="Lindquist E.A."/>
            <person name="Lipzen A."/>
            <person name="Lundell T."/>
            <person name="Morin E."/>
            <person name="Murat C."/>
            <person name="Riley R."/>
            <person name="Ohm R."/>
            <person name="Sun H."/>
            <person name="Tunlid A."/>
            <person name="Henrissat B."/>
            <person name="Grigoriev I.V."/>
            <person name="Hibbett D.S."/>
            <person name="Martin F."/>
        </authorList>
    </citation>
    <scope>NUCLEOTIDE SEQUENCE [LARGE SCALE GENOMIC DNA]</scope>
    <source>
        <strain evidence="13 14">MD-312</strain>
    </source>
</reference>
<evidence type="ECO:0000256" key="9">
    <source>
        <dbReference type="SAM" id="MobiDB-lite"/>
    </source>
</evidence>
<dbReference type="InterPro" id="IPR041447">
    <property type="entry name" value="Mannosidase_ig"/>
</dbReference>
<dbReference type="SUPFAM" id="SSF51445">
    <property type="entry name" value="(Trans)glycosidases"/>
    <property type="match status" value="1"/>
</dbReference>
<feature type="domain" description="Glycoside hydrolase family 2 immunoglobulin-like beta-sandwich" evidence="10">
    <location>
        <begin position="228"/>
        <end position="359"/>
    </location>
</feature>
<dbReference type="Proteomes" id="UP000053820">
    <property type="component" value="Unassembled WGS sequence"/>
</dbReference>
<dbReference type="HOGENOM" id="CLU_005015_1_1_1"/>
<gene>
    <name evidence="13" type="ORF">HYDPIDRAFT_116314</name>
</gene>
<dbReference type="GO" id="GO:0005975">
    <property type="term" value="P:carbohydrate metabolic process"/>
    <property type="evidence" value="ECO:0007669"/>
    <property type="project" value="InterPro"/>
</dbReference>
<dbReference type="InterPro" id="IPR036156">
    <property type="entry name" value="Beta-gal/glucu_dom_sf"/>
</dbReference>
<evidence type="ECO:0000313" key="13">
    <source>
        <dbReference type="EMBL" id="KIJ61067.1"/>
    </source>
</evidence>
<dbReference type="PANTHER" id="PTHR43730">
    <property type="entry name" value="BETA-MANNOSIDASE"/>
    <property type="match status" value="1"/>
</dbReference>
<sequence>MSTAASTTFPVRSRPLSSAWSWKQRDQNIPLFDELNVASADLSAPNAPLGSAWFTATSFPSEVHVELLNARRIPDPFKGFNEHNVQWVGEKEWLYKCTFVADGDVPPSGIRSVLEFEGLDTFCDVYLNTQVILSASNQFRTYTVPIPPTYLLHSPAPNTLLLHFKSAPLIAKALEAKHGVVRAGSVNLGDPSRVYVRKAQYDWRWDWGPELQTVGPFRPITLHTYSARIADIYARVYASNAEDVEHRVEVDVSVAGNAGKGVGVTVTLNDPEGNILRSEQVALPSASALEDTRDTSEEKSEESQTFPSLVTFTFPQSAIRRWWPAGWGEQALYGLRVELGTLGGESTTLDAKETCIGFRTIRLVQDPLQEADQHGKGTSFYVEVNGVGMWMGGSNWIPADSFLTLTRPTTTNSSTSRIRAWLELARDGGQTMIRIWGGGVIEEREFYEGCDELGLLVWHDFPFACGIYPGPELPSFITEIEKETRNIVRRLRGHPSLAIWCGGNENYQQVLQWNLSPSPQDPKKPNDPFHSTLLPARIIHEHILPAIVGELTHPPTPYHPDSPFGSIACPSAGPPGGSKDSQGWDGTHPSAFSDADPRTWDTADPRIGDIHQWDVWAGKGLLYTEYDKMGGRFVSEFGVPSFPNPPTLQYILSDIAEEKRKQESHAQSKIIAQHTRAGGFERRFAVLMNEGWRVAEGVERYAYNTQIMQAEAMGYAYQSWRRAWKGPGKEFTAGALVWQLNDCWPVVSWAIVDYFLRPKPAYFAIKRQLQPITINIFRNVTKNRANDRPRQYYEFGAFQSISASLDVWGFNNTLVSRRVTLELAAYDLTSDWTHIERHDGVILSPNQSTEILEGKACPCPARSSAETQYHSEGDGDDSGLKPTTSHTVVVSARLFDADTHALLARTSDWPQPFKYLDLSPDNYDPGLSVRVGGDTVKLSAKRPVKGVVVSVAYEQGTPTTVGDGEAFTEVDKELAKLNFREGPSDTFGDGVKWSDNAVDLVPGDEQVIIAKGLRGRRVRVAYMGREEGHVV</sequence>
<dbReference type="InterPro" id="IPR054593">
    <property type="entry name" value="Beta-mannosidase-like_N2"/>
</dbReference>
<dbReference type="Pfam" id="PF00703">
    <property type="entry name" value="Glyco_hydro_2"/>
    <property type="match status" value="1"/>
</dbReference>
<dbReference type="SUPFAM" id="SSF49303">
    <property type="entry name" value="beta-Galactosidase/glucuronidase domain"/>
    <property type="match status" value="2"/>
</dbReference>
<dbReference type="GO" id="GO:0006516">
    <property type="term" value="P:glycoprotein catabolic process"/>
    <property type="evidence" value="ECO:0007669"/>
    <property type="project" value="TreeGrafter"/>
</dbReference>
<feature type="region of interest" description="Disordered" evidence="9">
    <location>
        <begin position="862"/>
        <end position="883"/>
    </location>
</feature>
<evidence type="ECO:0000259" key="11">
    <source>
        <dbReference type="Pfam" id="PF17786"/>
    </source>
</evidence>
<feature type="domain" description="Beta-mannosidase-like galactose-binding" evidence="12">
    <location>
        <begin position="51"/>
        <end position="218"/>
    </location>
</feature>
<dbReference type="Pfam" id="PF22666">
    <property type="entry name" value="Glyco_hydro_2_N2"/>
    <property type="match status" value="1"/>
</dbReference>
<dbReference type="PANTHER" id="PTHR43730:SF1">
    <property type="entry name" value="BETA-MANNOSIDASE"/>
    <property type="match status" value="1"/>
</dbReference>
<evidence type="ECO:0000256" key="4">
    <source>
        <dbReference type="ARBA" id="ARBA00022801"/>
    </source>
</evidence>
<dbReference type="Pfam" id="PF17786">
    <property type="entry name" value="Mannosidase_ig"/>
    <property type="match status" value="1"/>
</dbReference>
<dbReference type="GO" id="GO:0004567">
    <property type="term" value="F:beta-mannosidase activity"/>
    <property type="evidence" value="ECO:0007669"/>
    <property type="project" value="UniProtKB-EC"/>
</dbReference>
<dbReference type="InterPro" id="IPR013783">
    <property type="entry name" value="Ig-like_fold"/>
</dbReference>
<comment type="pathway">
    <text evidence="2">Glycan metabolism; N-glycan degradation.</text>
</comment>
<evidence type="ECO:0000256" key="6">
    <source>
        <dbReference type="ARBA" id="ARBA00038429"/>
    </source>
</evidence>
<evidence type="ECO:0000259" key="12">
    <source>
        <dbReference type="Pfam" id="PF22666"/>
    </source>
</evidence>
<keyword evidence="4" id="KW-0378">Hydrolase</keyword>
<evidence type="ECO:0000256" key="3">
    <source>
        <dbReference type="ARBA" id="ARBA00012754"/>
    </source>
</evidence>
<dbReference type="Gene3D" id="3.20.20.80">
    <property type="entry name" value="Glycosidases"/>
    <property type="match status" value="1"/>
</dbReference>
<evidence type="ECO:0000256" key="2">
    <source>
        <dbReference type="ARBA" id="ARBA00004740"/>
    </source>
</evidence>
<accession>A0A0C9WBS3</accession>
<feature type="region of interest" description="Disordered" evidence="9">
    <location>
        <begin position="285"/>
        <end position="306"/>
    </location>
</feature>
<evidence type="ECO:0000256" key="7">
    <source>
        <dbReference type="ARBA" id="ARBA00041069"/>
    </source>
</evidence>
<dbReference type="InterPro" id="IPR050887">
    <property type="entry name" value="Beta-mannosidase_GH2"/>
</dbReference>
<name>A0A0C9WBS3_9AGAM</name>
<dbReference type="AlphaFoldDB" id="A0A0C9WBS3"/>
<evidence type="ECO:0000256" key="1">
    <source>
        <dbReference type="ARBA" id="ARBA00000829"/>
    </source>
</evidence>
<evidence type="ECO:0000256" key="5">
    <source>
        <dbReference type="ARBA" id="ARBA00023295"/>
    </source>
</evidence>
<dbReference type="SUPFAM" id="SSF49785">
    <property type="entry name" value="Galactose-binding domain-like"/>
    <property type="match status" value="1"/>
</dbReference>
<evidence type="ECO:0000256" key="8">
    <source>
        <dbReference type="ARBA" id="ARBA00041614"/>
    </source>
</evidence>
<feature type="domain" description="Mannosidase Ig/CBM-like" evidence="11">
    <location>
        <begin position="804"/>
        <end position="915"/>
    </location>
</feature>
<feature type="region of interest" description="Disordered" evidence="9">
    <location>
        <begin position="554"/>
        <end position="599"/>
    </location>
</feature>
<dbReference type="EMBL" id="KN839865">
    <property type="protein sequence ID" value="KIJ61067.1"/>
    <property type="molecule type" value="Genomic_DNA"/>
</dbReference>
<organism evidence="13 14">
    <name type="scientific">Hydnomerulius pinastri MD-312</name>
    <dbReference type="NCBI Taxonomy" id="994086"/>
    <lineage>
        <taxon>Eukaryota</taxon>
        <taxon>Fungi</taxon>
        <taxon>Dikarya</taxon>
        <taxon>Basidiomycota</taxon>
        <taxon>Agaricomycotina</taxon>
        <taxon>Agaricomycetes</taxon>
        <taxon>Agaricomycetidae</taxon>
        <taxon>Boletales</taxon>
        <taxon>Boletales incertae sedis</taxon>
        <taxon>Leucogyrophana</taxon>
    </lineage>
</organism>
<keyword evidence="5" id="KW-0326">Glycosidase</keyword>
<dbReference type="InterPro" id="IPR017853">
    <property type="entry name" value="GH"/>
</dbReference>
<dbReference type="InterPro" id="IPR008979">
    <property type="entry name" value="Galactose-bd-like_sf"/>
</dbReference>
<dbReference type="InterPro" id="IPR006102">
    <property type="entry name" value="Ig-like_GH2"/>
</dbReference>
<dbReference type="Gene3D" id="2.60.120.260">
    <property type="entry name" value="Galactose-binding domain-like"/>
    <property type="match status" value="1"/>
</dbReference>
<proteinExistence type="inferred from homology"/>
<dbReference type="Gene3D" id="2.60.40.10">
    <property type="entry name" value="Immunoglobulins"/>
    <property type="match status" value="1"/>
</dbReference>
<comment type="similarity">
    <text evidence="6">Belongs to the glycosyl hydrolase 2 family. Beta-mannosidase B subfamily.</text>
</comment>
<dbReference type="OrthoDB" id="2866996at2759"/>
<feature type="compositionally biased region" description="Basic and acidic residues" evidence="9">
    <location>
        <begin position="290"/>
        <end position="302"/>
    </location>
</feature>
<keyword evidence="14" id="KW-1185">Reference proteome</keyword>
<comment type="catalytic activity">
    <reaction evidence="1">
        <text>Hydrolysis of terminal, non-reducing beta-D-mannose residues in beta-D-mannosides.</text>
        <dbReference type="EC" id="3.2.1.25"/>
    </reaction>
</comment>